<dbReference type="InterPro" id="IPR050368">
    <property type="entry name" value="ClC-type_chloride_channel"/>
</dbReference>
<evidence type="ECO:0000256" key="3">
    <source>
        <dbReference type="ARBA" id="ARBA00022989"/>
    </source>
</evidence>
<dbReference type="PRINTS" id="PR00762">
    <property type="entry name" value="CLCHANNEL"/>
</dbReference>
<comment type="caution">
    <text evidence="6">The sequence shown here is derived from an EMBL/GenBank/DDBJ whole genome shotgun (WGS) entry which is preliminary data.</text>
</comment>
<proteinExistence type="predicted"/>
<evidence type="ECO:0000256" key="5">
    <source>
        <dbReference type="SAM" id="Phobius"/>
    </source>
</evidence>
<dbReference type="PANTHER" id="PTHR43427:SF12">
    <property type="entry name" value="CHLORIDE TRANSPORTER"/>
    <property type="match status" value="1"/>
</dbReference>
<feature type="transmembrane region" description="Helical" evidence="5">
    <location>
        <begin position="382"/>
        <end position="403"/>
    </location>
</feature>
<name>A0ABS7AP61_9CLOT</name>
<keyword evidence="4 5" id="KW-0472">Membrane</keyword>
<feature type="transmembrane region" description="Helical" evidence="5">
    <location>
        <begin position="61"/>
        <end position="80"/>
    </location>
</feature>
<gene>
    <name evidence="6" type="ORF">KYD98_07190</name>
</gene>
<dbReference type="Pfam" id="PF00654">
    <property type="entry name" value="Voltage_CLC"/>
    <property type="match status" value="1"/>
</dbReference>
<feature type="transmembrane region" description="Helical" evidence="5">
    <location>
        <begin position="21"/>
        <end position="49"/>
    </location>
</feature>
<reference evidence="6 7" key="1">
    <citation type="submission" date="2021-07" db="EMBL/GenBank/DDBJ databases">
        <title>Clostridium weizhouense sp. nov., an anaerobic bacterium isolated from activated sludge of Petroleum wastewater.</title>
        <authorList>
            <person name="Li Q."/>
        </authorList>
    </citation>
    <scope>NUCLEOTIDE SEQUENCE [LARGE SCALE GENOMIC DNA]</scope>
    <source>
        <strain evidence="6 7">YB-6</strain>
    </source>
</reference>
<keyword evidence="3 5" id="KW-1133">Transmembrane helix</keyword>
<evidence type="ECO:0000313" key="7">
    <source>
        <dbReference type="Proteomes" id="UP001519921"/>
    </source>
</evidence>
<dbReference type="EMBL" id="JAHXPT010000004">
    <property type="protein sequence ID" value="MBW6409873.1"/>
    <property type="molecule type" value="Genomic_DNA"/>
</dbReference>
<dbReference type="PANTHER" id="PTHR43427">
    <property type="entry name" value="CHLORIDE CHANNEL PROTEIN CLC-E"/>
    <property type="match status" value="1"/>
</dbReference>
<feature type="transmembrane region" description="Helical" evidence="5">
    <location>
        <begin position="188"/>
        <end position="208"/>
    </location>
</feature>
<evidence type="ECO:0000256" key="1">
    <source>
        <dbReference type="ARBA" id="ARBA00004141"/>
    </source>
</evidence>
<dbReference type="SUPFAM" id="SSF81340">
    <property type="entry name" value="Clc chloride channel"/>
    <property type="match status" value="1"/>
</dbReference>
<organism evidence="6 7">
    <name type="scientific">Clostridium weizhouense</name>
    <dbReference type="NCBI Taxonomy" id="2859781"/>
    <lineage>
        <taxon>Bacteria</taxon>
        <taxon>Bacillati</taxon>
        <taxon>Bacillota</taxon>
        <taxon>Clostridia</taxon>
        <taxon>Eubacteriales</taxon>
        <taxon>Clostridiaceae</taxon>
        <taxon>Clostridium</taxon>
    </lineage>
</organism>
<evidence type="ECO:0000313" key="6">
    <source>
        <dbReference type="EMBL" id="MBW6409873.1"/>
    </source>
</evidence>
<dbReference type="Gene3D" id="1.10.3080.10">
    <property type="entry name" value="Clc chloride channel"/>
    <property type="match status" value="1"/>
</dbReference>
<dbReference type="InterPro" id="IPR001807">
    <property type="entry name" value="ClC"/>
</dbReference>
<dbReference type="Proteomes" id="UP001519921">
    <property type="component" value="Unassembled WGS sequence"/>
</dbReference>
<accession>A0ABS7AP61</accession>
<feature type="transmembrane region" description="Helical" evidence="5">
    <location>
        <begin position="228"/>
        <end position="246"/>
    </location>
</feature>
<dbReference type="RefSeq" id="WP_219778931.1">
    <property type="nucleotide sequence ID" value="NZ_JAHXPT010000004.1"/>
</dbReference>
<feature type="transmembrane region" description="Helical" evidence="5">
    <location>
        <begin position="353"/>
        <end position="376"/>
    </location>
</feature>
<comment type="subcellular location">
    <subcellularLocation>
        <location evidence="1">Membrane</location>
        <topology evidence="1">Multi-pass membrane protein</topology>
    </subcellularLocation>
</comment>
<feature type="transmembrane region" description="Helical" evidence="5">
    <location>
        <begin position="327"/>
        <end position="346"/>
    </location>
</feature>
<protein>
    <submittedName>
        <fullName evidence="6">Chloride channel protein</fullName>
    </submittedName>
</protein>
<sequence>MEVLIEKLRIIEKMKIIRKYIITFLKWVIIAGITGLLAGLVGSVFHISVEYATTFRVKNDWVIFILPLGGIIIIWLYNLLKMSENIGTNLVIKSVRTDDKVPFVMAPLIFISTVITHLFGGSAGREGAALQLGGSIGTQVGKIFKLDEKDMHLITLCGMSGVFAALFGTPLTATFFSMEVISVGIIHYSAFIPCIVSSICAYKVSIFFGIEPVRFNLAIIPNISPENMIKVAILGGLCALVSIIFCRSLHKTNTFLSNLIKNSYIRVFLGGLVIVILTFVIHTRDYNGAGMDVITNAINGNSKPEAFILKIIFTAITISVGYKGGEIVPTFFIGATFGCFAGKLLGIDPGFGAAIGLIALFCGVVNTLITSVILSIELFGAQGLILFAIACGVSYMLSGYYSLYSSQKIVYSKLKAEFIDRNAL</sequence>
<feature type="transmembrane region" description="Helical" evidence="5">
    <location>
        <begin position="153"/>
        <end position="176"/>
    </location>
</feature>
<feature type="transmembrane region" description="Helical" evidence="5">
    <location>
        <begin position="267"/>
        <end position="283"/>
    </location>
</feature>
<evidence type="ECO:0000256" key="4">
    <source>
        <dbReference type="ARBA" id="ARBA00023136"/>
    </source>
</evidence>
<dbReference type="InterPro" id="IPR014743">
    <property type="entry name" value="Cl-channel_core"/>
</dbReference>
<keyword evidence="2 5" id="KW-0812">Transmembrane</keyword>
<evidence type="ECO:0000256" key="2">
    <source>
        <dbReference type="ARBA" id="ARBA00022692"/>
    </source>
</evidence>
<keyword evidence="7" id="KW-1185">Reference proteome</keyword>
<feature type="transmembrane region" description="Helical" evidence="5">
    <location>
        <begin position="101"/>
        <end position="120"/>
    </location>
</feature>